<gene>
    <name evidence="2" type="ORF">CHK_2451</name>
</gene>
<dbReference type="Proteomes" id="UP000034076">
    <property type="component" value="Unassembled WGS sequence"/>
</dbReference>
<dbReference type="EMBL" id="LAYJ01000112">
    <property type="protein sequence ID" value="KKI50388.1"/>
    <property type="molecule type" value="Genomic_DNA"/>
</dbReference>
<dbReference type="Gene3D" id="3.90.25.10">
    <property type="entry name" value="UDP-galactose 4-epimerase, domain 1"/>
    <property type="match status" value="1"/>
</dbReference>
<name>A0A0M2NDX7_9FIRM</name>
<dbReference type="RefSeq" id="WP_046444234.1">
    <property type="nucleotide sequence ID" value="NZ_LAYJ01000112.1"/>
</dbReference>
<dbReference type="AlphaFoldDB" id="A0A0M2NDX7"/>
<dbReference type="PANTHER" id="PTHR43000">
    <property type="entry name" value="DTDP-D-GLUCOSE 4,6-DEHYDRATASE-RELATED"/>
    <property type="match status" value="1"/>
</dbReference>
<proteinExistence type="predicted"/>
<sequence length="307" mass="34528">MKALITGINGFVGKYLETELKNNDYEVYGIDITGKRENVFTLDLAHKESVTDIIKNVNPDYIFHLAGQASVKESWNIPLETLHCNVDNAVNLLDAMYSECRESRLVVVGSADEYGIVSPDQCPLKETRALCPSTPYAISKQTQESIVGCLAKVRNMDVVFARPFNHTGPGQKRGFVIPDFAARIIEIKKNGGDMKIGNLKAKRDFSDVRDVVRAYRLLAEKGKCGEVYNVGSGEAFSIEWILYKMLEIAEISPEVTCDADNLRPLDMPIFVADCSKILFETGYFPQIRIEDTLREVLDFYAKKYNEK</sequence>
<evidence type="ECO:0000313" key="2">
    <source>
        <dbReference type="EMBL" id="KKI50388.1"/>
    </source>
</evidence>
<reference evidence="2 3" key="1">
    <citation type="submission" date="2015-04" db="EMBL/GenBank/DDBJ databases">
        <title>Draft genome sequence of bacteremic isolate Catabacter hongkongensis type strain HKU16T.</title>
        <authorList>
            <person name="Lau S.K."/>
            <person name="Teng J.L."/>
            <person name="Huang Y."/>
            <person name="Curreem S.O."/>
            <person name="Tsui S.K."/>
            <person name="Woo P.C."/>
        </authorList>
    </citation>
    <scope>NUCLEOTIDE SEQUENCE [LARGE SCALE GENOMIC DNA]</scope>
    <source>
        <strain evidence="2 3">HKU16</strain>
    </source>
</reference>
<dbReference type="InterPro" id="IPR036291">
    <property type="entry name" value="NAD(P)-bd_dom_sf"/>
</dbReference>
<dbReference type="Pfam" id="PF16363">
    <property type="entry name" value="GDP_Man_Dehyd"/>
    <property type="match status" value="1"/>
</dbReference>
<dbReference type="SUPFAM" id="SSF51735">
    <property type="entry name" value="NAD(P)-binding Rossmann-fold domains"/>
    <property type="match status" value="1"/>
</dbReference>
<keyword evidence="3" id="KW-1185">Reference proteome</keyword>
<dbReference type="Gene3D" id="3.40.50.720">
    <property type="entry name" value="NAD(P)-binding Rossmann-like Domain"/>
    <property type="match status" value="1"/>
</dbReference>
<feature type="domain" description="NAD(P)-binding" evidence="1">
    <location>
        <begin position="4"/>
        <end position="295"/>
    </location>
</feature>
<accession>A0A0M2NDX7</accession>
<dbReference type="PATRIC" id="fig|270498.16.peg.2200"/>
<comment type="caution">
    <text evidence="2">The sequence shown here is derived from an EMBL/GenBank/DDBJ whole genome shotgun (WGS) entry which is preliminary data.</text>
</comment>
<protein>
    <submittedName>
        <fullName evidence="2">GDP-mannose 4,6-dehydratase</fullName>
        <ecNumber evidence="2">4.2.1.47</ecNumber>
    </submittedName>
</protein>
<dbReference type="EC" id="4.2.1.47" evidence="2"/>
<evidence type="ECO:0000313" key="3">
    <source>
        <dbReference type="Proteomes" id="UP000034076"/>
    </source>
</evidence>
<dbReference type="STRING" id="270498.CHK_2451"/>
<dbReference type="GO" id="GO:0008446">
    <property type="term" value="F:GDP-mannose 4,6-dehydratase activity"/>
    <property type="evidence" value="ECO:0007669"/>
    <property type="project" value="UniProtKB-EC"/>
</dbReference>
<dbReference type="InterPro" id="IPR016040">
    <property type="entry name" value="NAD(P)-bd_dom"/>
</dbReference>
<dbReference type="OrthoDB" id="244102at2"/>
<organism evidence="2 3">
    <name type="scientific">Christensenella hongkongensis</name>
    <dbReference type="NCBI Taxonomy" id="270498"/>
    <lineage>
        <taxon>Bacteria</taxon>
        <taxon>Bacillati</taxon>
        <taxon>Bacillota</taxon>
        <taxon>Clostridia</taxon>
        <taxon>Christensenellales</taxon>
        <taxon>Christensenellaceae</taxon>
        <taxon>Christensenella</taxon>
    </lineage>
</organism>
<keyword evidence="2" id="KW-0456">Lyase</keyword>
<evidence type="ECO:0000259" key="1">
    <source>
        <dbReference type="Pfam" id="PF16363"/>
    </source>
</evidence>